<evidence type="ECO:0000256" key="2">
    <source>
        <dbReference type="ARBA" id="ARBA00022801"/>
    </source>
</evidence>
<evidence type="ECO:0000256" key="3">
    <source>
        <dbReference type="ARBA" id="ARBA00022840"/>
    </source>
</evidence>
<keyword evidence="8" id="KW-1185">Reference proteome</keyword>
<feature type="domain" description="Helicase C-terminal" evidence="6">
    <location>
        <begin position="67"/>
        <end position="251"/>
    </location>
</feature>
<dbReference type="OMA" id="VPSEKWF"/>
<comment type="function">
    <text evidence="5">RNA helicase.</text>
</comment>
<gene>
    <name evidence="7" type="ORF">RFI_34984</name>
</gene>
<dbReference type="GO" id="GO:0005524">
    <property type="term" value="F:ATP binding"/>
    <property type="evidence" value="ECO:0007669"/>
    <property type="project" value="UniProtKB-UniRule"/>
</dbReference>
<accession>X6LKJ1</accession>
<evidence type="ECO:0000256" key="1">
    <source>
        <dbReference type="ARBA" id="ARBA00022741"/>
    </source>
</evidence>
<sequence length="280" mass="31815">MRPTIFLDIGFEHQMHAILKILPNERQTLLFSATLTEKTKDLVTMAFRKKPVFVRAKGEEAGATADKLTQMYTVVAQDKKLPTLLAWLRRHKTEKILIFFSTKSGTLFYEKLLRAIGIHVLALYGAMSQDRRTNTFFQFVEAKSGILLATNVASRGLDFPAVHWIVQFDPPIDPKEYIHRVGRTARAGMKGEAITFLQPSELAYLDLLRDCNLDLKSVDIEDVDFNGLQQKIEEVVSTNYELQRLASEAFQAFVKSYDQRAHTLFNNSGINKTQAAKLSE</sequence>
<dbReference type="InterPro" id="IPR027417">
    <property type="entry name" value="P-loop_NTPase"/>
</dbReference>
<dbReference type="OrthoDB" id="10259640at2759"/>
<keyword evidence="5" id="KW-0347">Helicase</keyword>
<dbReference type="GO" id="GO:0003723">
    <property type="term" value="F:RNA binding"/>
    <property type="evidence" value="ECO:0007669"/>
    <property type="project" value="UniProtKB-UniRule"/>
</dbReference>
<evidence type="ECO:0000256" key="5">
    <source>
        <dbReference type="RuleBase" id="RU365068"/>
    </source>
</evidence>
<dbReference type="EMBL" id="ASPP01035746">
    <property type="protein sequence ID" value="ETO02448.1"/>
    <property type="molecule type" value="Genomic_DNA"/>
</dbReference>
<comment type="domain">
    <text evidence="5">The Q motif is unique to and characteristic of the DEAD box family of RNA helicases and controls ATP binding and hydrolysis.</text>
</comment>
<dbReference type="PROSITE" id="PS51194">
    <property type="entry name" value="HELICASE_CTER"/>
    <property type="match status" value="1"/>
</dbReference>
<dbReference type="GO" id="GO:0016787">
    <property type="term" value="F:hydrolase activity"/>
    <property type="evidence" value="ECO:0007669"/>
    <property type="project" value="UniProtKB-KW"/>
</dbReference>
<dbReference type="PANTHER" id="PTHR24031">
    <property type="entry name" value="RNA HELICASE"/>
    <property type="match status" value="1"/>
</dbReference>
<dbReference type="Gene3D" id="3.40.50.300">
    <property type="entry name" value="P-loop containing nucleotide triphosphate hydrolases"/>
    <property type="match status" value="2"/>
</dbReference>
<keyword evidence="2 5" id="KW-0378">Hydrolase</keyword>
<keyword evidence="3 5" id="KW-0067">ATP-binding</keyword>
<dbReference type="SMART" id="SM00490">
    <property type="entry name" value="HELICc"/>
    <property type="match status" value="1"/>
</dbReference>
<evidence type="ECO:0000313" key="8">
    <source>
        <dbReference type="Proteomes" id="UP000023152"/>
    </source>
</evidence>
<evidence type="ECO:0000256" key="4">
    <source>
        <dbReference type="ARBA" id="ARBA00022884"/>
    </source>
</evidence>
<dbReference type="Pfam" id="PF00271">
    <property type="entry name" value="Helicase_C"/>
    <property type="match status" value="1"/>
</dbReference>
<proteinExistence type="inferred from homology"/>
<dbReference type="InterPro" id="IPR001650">
    <property type="entry name" value="Helicase_C-like"/>
</dbReference>
<comment type="catalytic activity">
    <reaction evidence="5">
        <text>ATP + H2O = ADP + phosphate + H(+)</text>
        <dbReference type="Rhea" id="RHEA:13065"/>
        <dbReference type="ChEBI" id="CHEBI:15377"/>
        <dbReference type="ChEBI" id="CHEBI:15378"/>
        <dbReference type="ChEBI" id="CHEBI:30616"/>
        <dbReference type="ChEBI" id="CHEBI:43474"/>
        <dbReference type="ChEBI" id="CHEBI:456216"/>
        <dbReference type="EC" id="3.6.4.13"/>
    </reaction>
</comment>
<comment type="similarity">
    <text evidence="5">Belongs to the DEAD box helicase family.</text>
</comment>
<reference evidence="7 8" key="1">
    <citation type="journal article" date="2013" name="Curr. Biol.">
        <title>The Genome of the Foraminiferan Reticulomyxa filosa.</title>
        <authorList>
            <person name="Glockner G."/>
            <person name="Hulsmann N."/>
            <person name="Schleicher M."/>
            <person name="Noegel A.A."/>
            <person name="Eichinger L."/>
            <person name="Gallinger C."/>
            <person name="Pawlowski J."/>
            <person name="Sierra R."/>
            <person name="Euteneuer U."/>
            <person name="Pillet L."/>
            <person name="Moustafa A."/>
            <person name="Platzer M."/>
            <person name="Groth M."/>
            <person name="Szafranski K."/>
            <person name="Schliwa M."/>
        </authorList>
    </citation>
    <scope>NUCLEOTIDE SEQUENCE [LARGE SCALE GENOMIC DNA]</scope>
</reference>
<comment type="caution">
    <text evidence="7">The sequence shown here is derived from an EMBL/GenBank/DDBJ whole genome shotgun (WGS) entry which is preliminary data.</text>
</comment>
<name>X6LKJ1_RETFI</name>
<keyword evidence="4 5" id="KW-0694">RNA-binding</keyword>
<protein>
    <recommendedName>
        <fullName evidence="5">ATP-dependent RNA helicase</fullName>
        <ecNumber evidence="5">3.6.4.13</ecNumber>
    </recommendedName>
</protein>
<dbReference type="Proteomes" id="UP000023152">
    <property type="component" value="Unassembled WGS sequence"/>
</dbReference>
<evidence type="ECO:0000259" key="6">
    <source>
        <dbReference type="PROSITE" id="PS51194"/>
    </source>
</evidence>
<evidence type="ECO:0000313" key="7">
    <source>
        <dbReference type="EMBL" id="ETO02448.1"/>
    </source>
</evidence>
<dbReference type="EC" id="3.6.4.13" evidence="5"/>
<keyword evidence="1 5" id="KW-0547">Nucleotide-binding</keyword>
<dbReference type="CDD" id="cd18787">
    <property type="entry name" value="SF2_C_DEAD"/>
    <property type="match status" value="1"/>
</dbReference>
<dbReference type="GO" id="GO:0003724">
    <property type="term" value="F:RNA helicase activity"/>
    <property type="evidence" value="ECO:0007669"/>
    <property type="project" value="UniProtKB-EC"/>
</dbReference>
<organism evidence="7 8">
    <name type="scientific">Reticulomyxa filosa</name>
    <dbReference type="NCBI Taxonomy" id="46433"/>
    <lineage>
        <taxon>Eukaryota</taxon>
        <taxon>Sar</taxon>
        <taxon>Rhizaria</taxon>
        <taxon>Retaria</taxon>
        <taxon>Foraminifera</taxon>
        <taxon>Monothalamids</taxon>
        <taxon>Reticulomyxidae</taxon>
        <taxon>Reticulomyxa</taxon>
    </lineage>
</organism>
<dbReference type="SUPFAM" id="SSF52540">
    <property type="entry name" value="P-loop containing nucleoside triphosphate hydrolases"/>
    <property type="match status" value="1"/>
</dbReference>
<dbReference type="AlphaFoldDB" id="X6LKJ1"/>